<protein>
    <recommendedName>
        <fullName evidence="5">Secreted protein</fullName>
    </recommendedName>
</protein>
<gene>
    <name evidence="3" type="ORF">Ocin01_06431</name>
</gene>
<dbReference type="AlphaFoldDB" id="A0A1D2N5K8"/>
<keyword evidence="4" id="KW-1185">Reference proteome</keyword>
<feature type="chain" id="PRO_5008905066" description="Secreted protein" evidence="2">
    <location>
        <begin position="24"/>
        <end position="133"/>
    </location>
</feature>
<evidence type="ECO:0000313" key="4">
    <source>
        <dbReference type="Proteomes" id="UP000094527"/>
    </source>
</evidence>
<feature type="signal peptide" evidence="2">
    <location>
        <begin position="1"/>
        <end position="23"/>
    </location>
</feature>
<sequence>MKSLTKSILVLTLAILSFNEWTAESVLIPQLSEFPHYFEDTPDSFQRISNEYYPEPSGLNQEENEYDEEPTASLFPQLNWDQQRRVRQKNCRWTGCHKLPVGKGNSCAQGTFVESYKNCPPKGSSSVNIQCCS</sequence>
<feature type="region of interest" description="Disordered" evidence="1">
    <location>
        <begin position="49"/>
        <end position="70"/>
    </location>
</feature>
<evidence type="ECO:0000313" key="3">
    <source>
        <dbReference type="EMBL" id="ODN00236.1"/>
    </source>
</evidence>
<evidence type="ECO:0008006" key="5">
    <source>
        <dbReference type="Google" id="ProtNLM"/>
    </source>
</evidence>
<dbReference type="EMBL" id="LJIJ01000221">
    <property type="protein sequence ID" value="ODN00236.1"/>
    <property type="molecule type" value="Genomic_DNA"/>
</dbReference>
<name>A0A1D2N5K8_ORCCI</name>
<comment type="caution">
    <text evidence="3">The sequence shown here is derived from an EMBL/GenBank/DDBJ whole genome shotgun (WGS) entry which is preliminary data.</text>
</comment>
<reference evidence="3 4" key="1">
    <citation type="journal article" date="2016" name="Genome Biol. Evol.">
        <title>Gene Family Evolution Reflects Adaptation to Soil Environmental Stressors in the Genome of the Collembolan Orchesella cincta.</title>
        <authorList>
            <person name="Faddeeva-Vakhrusheva A."/>
            <person name="Derks M.F."/>
            <person name="Anvar S.Y."/>
            <person name="Agamennone V."/>
            <person name="Suring W."/>
            <person name="Smit S."/>
            <person name="van Straalen N.M."/>
            <person name="Roelofs D."/>
        </authorList>
    </citation>
    <scope>NUCLEOTIDE SEQUENCE [LARGE SCALE GENOMIC DNA]</scope>
    <source>
        <tissue evidence="3">Mixed pool</tissue>
    </source>
</reference>
<proteinExistence type="predicted"/>
<evidence type="ECO:0000256" key="2">
    <source>
        <dbReference type="SAM" id="SignalP"/>
    </source>
</evidence>
<keyword evidence="2" id="KW-0732">Signal</keyword>
<accession>A0A1D2N5K8</accession>
<evidence type="ECO:0000256" key="1">
    <source>
        <dbReference type="SAM" id="MobiDB-lite"/>
    </source>
</evidence>
<dbReference type="Proteomes" id="UP000094527">
    <property type="component" value="Unassembled WGS sequence"/>
</dbReference>
<organism evidence="3 4">
    <name type="scientific">Orchesella cincta</name>
    <name type="common">Springtail</name>
    <name type="synonym">Podura cincta</name>
    <dbReference type="NCBI Taxonomy" id="48709"/>
    <lineage>
        <taxon>Eukaryota</taxon>
        <taxon>Metazoa</taxon>
        <taxon>Ecdysozoa</taxon>
        <taxon>Arthropoda</taxon>
        <taxon>Hexapoda</taxon>
        <taxon>Collembola</taxon>
        <taxon>Entomobryomorpha</taxon>
        <taxon>Entomobryoidea</taxon>
        <taxon>Orchesellidae</taxon>
        <taxon>Orchesellinae</taxon>
        <taxon>Orchesella</taxon>
    </lineage>
</organism>